<sequence>MSSLSITDWKYNPAKLIVISYDEKHSWEVKGTKTAAEGPLSVPAKFGDTLLNHCYGQESHIVSAKNLLLDRLSPSTQIFL</sequence>
<protein>
    <submittedName>
        <fullName evidence="1">Uncharacterized protein</fullName>
    </submittedName>
</protein>
<evidence type="ECO:0000313" key="1">
    <source>
        <dbReference type="EMBL" id="WMV17662.1"/>
    </source>
</evidence>
<evidence type="ECO:0000313" key="2">
    <source>
        <dbReference type="Proteomes" id="UP001234989"/>
    </source>
</evidence>
<reference evidence="1" key="1">
    <citation type="submission" date="2023-08" db="EMBL/GenBank/DDBJ databases">
        <title>A de novo genome assembly of Solanum verrucosum Schlechtendal, a Mexican diploid species geographically isolated from the other diploid A-genome species in potato relatives.</title>
        <authorList>
            <person name="Hosaka K."/>
        </authorList>
    </citation>
    <scope>NUCLEOTIDE SEQUENCE</scope>
    <source>
        <tissue evidence="1">Young leaves</tissue>
    </source>
</reference>
<dbReference type="Proteomes" id="UP001234989">
    <property type="component" value="Chromosome 2"/>
</dbReference>
<gene>
    <name evidence="1" type="ORF">MTR67_011047</name>
</gene>
<keyword evidence="2" id="KW-1185">Reference proteome</keyword>
<accession>A0AAF0TER2</accession>
<organism evidence="1 2">
    <name type="scientific">Solanum verrucosum</name>
    <dbReference type="NCBI Taxonomy" id="315347"/>
    <lineage>
        <taxon>Eukaryota</taxon>
        <taxon>Viridiplantae</taxon>
        <taxon>Streptophyta</taxon>
        <taxon>Embryophyta</taxon>
        <taxon>Tracheophyta</taxon>
        <taxon>Spermatophyta</taxon>
        <taxon>Magnoliopsida</taxon>
        <taxon>eudicotyledons</taxon>
        <taxon>Gunneridae</taxon>
        <taxon>Pentapetalae</taxon>
        <taxon>asterids</taxon>
        <taxon>lamiids</taxon>
        <taxon>Solanales</taxon>
        <taxon>Solanaceae</taxon>
        <taxon>Solanoideae</taxon>
        <taxon>Solaneae</taxon>
        <taxon>Solanum</taxon>
    </lineage>
</organism>
<dbReference type="EMBL" id="CP133613">
    <property type="protein sequence ID" value="WMV17662.1"/>
    <property type="molecule type" value="Genomic_DNA"/>
</dbReference>
<proteinExistence type="predicted"/>
<dbReference type="AlphaFoldDB" id="A0AAF0TER2"/>
<name>A0AAF0TER2_SOLVR</name>